<proteinExistence type="predicted"/>
<keyword evidence="3" id="KW-1185">Reference proteome</keyword>
<dbReference type="GO" id="GO:0008757">
    <property type="term" value="F:S-adenosylmethionine-dependent methyltransferase activity"/>
    <property type="evidence" value="ECO:0007669"/>
    <property type="project" value="InterPro"/>
</dbReference>
<dbReference type="Proteomes" id="UP000051888">
    <property type="component" value="Unassembled WGS sequence"/>
</dbReference>
<protein>
    <submittedName>
        <fullName evidence="2">SAM-dependent methyltransferase</fullName>
    </submittedName>
</protein>
<dbReference type="SUPFAM" id="SSF53335">
    <property type="entry name" value="S-adenosyl-L-methionine-dependent methyltransferases"/>
    <property type="match status" value="1"/>
</dbReference>
<sequence length="253" mass="28859">MVTNQNEEAWNQHNYEALLNRHGDPAVVAEKIKQNPNWRLYPFNKYFDNLSGKKVIHLMGSNGIKGVALSLLGAQVTIVDFSKENQAYAKEIASAVELPLEYVVSDILSIPIEEHRGQYDYVLMELGVLHYFIDLFPLVKIVSSLLRPNGKFILHEFHPVSTKLITSSGKKHKVTGNYFDPAISKREVAFSKHMPQEKREDTEEVLQRKWTLGELITTVGQSEMLIEVLEEEPNHKIHDIGLPKTFTLVARKI</sequence>
<reference evidence="2 3" key="1">
    <citation type="submission" date="2015-09" db="EMBL/GenBank/DDBJ databases">
        <title>Genome sequencing project for genomic taxonomy and phylogenomics of Bacillus-like bacteria.</title>
        <authorList>
            <person name="Liu B."/>
            <person name="Wang J."/>
            <person name="Zhu Y."/>
            <person name="Liu G."/>
            <person name="Chen Q."/>
            <person name="Chen Z."/>
            <person name="Lan J."/>
            <person name="Che J."/>
            <person name="Ge C."/>
            <person name="Shi H."/>
            <person name="Pan Z."/>
            <person name="Liu X."/>
        </authorList>
    </citation>
    <scope>NUCLEOTIDE SEQUENCE [LARGE SCALE GENOMIC DNA]</scope>
    <source>
        <strain evidence="2 3">LMG 18435</strain>
    </source>
</reference>
<dbReference type="InterPro" id="IPR013216">
    <property type="entry name" value="Methyltransf_11"/>
</dbReference>
<dbReference type="CDD" id="cd02440">
    <property type="entry name" value="AdoMet_MTases"/>
    <property type="match status" value="1"/>
</dbReference>
<gene>
    <name evidence="2" type="ORF">AN964_09095</name>
</gene>
<evidence type="ECO:0000313" key="3">
    <source>
        <dbReference type="Proteomes" id="UP000051888"/>
    </source>
</evidence>
<evidence type="ECO:0000313" key="2">
    <source>
        <dbReference type="EMBL" id="KQL55433.1"/>
    </source>
</evidence>
<dbReference type="GO" id="GO:0032259">
    <property type="term" value="P:methylation"/>
    <property type="evidence" value="ECO:0007669"/>
    <property type="project" value="UniProtKB-KW"/>
</dbReference>
<dbReference type="InterPro" id="IPR029063">
    <property type="entry name" value="SAM-dependent_MTases_sf"/>
</dbReference>
<name>A0A0Q3TNT1_9BACI</name>
<dbReference type="AlphaFoldDB" id="A0A0Q3TNT1"/>
<evidence type="ECO:0000259" key="1">
    <source>
        <dbReference type="Pfam" id="PF08241"/>
    </source>
</evidence>
<accession>A0A0Q3TNT1</accession>
<feature type="domain" description="Methyltransferase type 11" evidence="1">
    <location>
        <begin position="68"/>
        <end position="154"/>
    </location>
</feature>
<dbReference type="STRING" id="157838.AN964_09095"/>
<organism evidence="2 3">
    <name type="scientific">Heyndrickxia shackletonii</name>
    <dbReference type="NCBI Taxonomy" id="157838"/>
    <lineage>
        <taxon>Bacteria</taxon>
        <taxon>Bacillati</taxon>
        <taxon>Bacillota</taxon>
        <taxon>Bacilli</taxon>
        <taxon>Bacillales</taxon>
        <taxon>Bacillaceae</taxon>
        <taxon>Heyndrickxia</taxon>
    </lineage>
</organism>
<keyword evidence="2" id="KW-0808">Transferase</keyword>
<dbReference type="PATRIC" id="fig|157838.3.peg.1996"/>
<keyword evidence="2" id="KW-0489">Methyltransferase</keyword>
<dbReference type="EMBL" id="LJJC01000004">
    <property type="protein sequence ID" value="KQL55433.1"/>
    <property type="molecule type" value="Genomic_DNA"/>
</dbReference>
<comment type="caution">
    <text evidence="2">The sequence shown here is derived from an EMBL/GenBank/DDBJ whole genome shotgun (WGS) entry which is preliminary data.</text>
</comment>
<dbReference type="Pfam" id="PF08241">
    <property type="entry name" value="Methyltransf_11"/>
    <property type="match status" value="1"/>
</dbReference>
<dbReference type="Gene3D" id="3.40.50.150">
    <property type="entry name" value="Vaccinia Virus protein VP39"/>
    <property type="match status" value="1"/>
</dbReference>